<gene>
    <name evidence="1" type="ORF">GGQ68_001880</name>
</gene>
<evidence type="ECO:0000313" key="2">
    <source>
        <dbReference type="Proteomes" id="UP000541426"/>
    </source>
</evidence>
<dbReference type="RefSeq" id="WP_183965214.1">
    <property type="nucleotide sequence ID" value="NZ_BAABBZ010000018.1"/>
</dbReference>
<evidence type="ECO:0000313" key="1">
    <source>
        <dbReference type="EMBL" id="MBB3985547.1"/>
    </source>
</evidence>
<keyword evidence="2" id="KW-1185">Reference proteome</keyword>
<comment type="caution">
    <text evidence="1">The sequence shown here is derived from an EMBL/GenBank/DDBJ whole genome shotgun (WGS) entry which is preliminary data.</text>
</comment>
<accession>A0A7W6GS95</accession>
<dbReference type="Proteomes" id="UP000541426">
    <property type="component" value="Unassembled WGS sequence"/>
</dbReference>
<name>A0A7W6GS95_9RHOB</name>
<dbReference type="AlphaFoldDB" id="A0A7W6GS95"/>
<dbReference type="EMBL" id="JACIEJ010000004">
    <property type="protein sequence ID" value="MBB3985547.1"/>
    <property type="molecule type" value="Genomic_DNA"/>
</dbReference>
<proteinExistence type="predicted"/>
<sequence>MAEEIEILGLGPNGLAVGMGPHTALVPMPLLEREMMEVTKDGAEEWAAAQRFELAQAIGKLVKGEVPPAPFDGMVLEAEA</sequence>
<reference evidence="1 2" key="1">
    <citation type="submission" date="2020-08" db="EMBL/GenBank/DDBJ databases">
        <title>Genomic Encyclopedia of Type Strains, Phase IV (KMG-IV): sequencing the most valuable type-strain genomes for metagenomic binning, comparative biology and taxonomic classification.</title>
        <authorList>
            <person name="Goeker M."/>
        </authorList>
    </citation>
    <scope>NUCLEOTIDE SEQUENCE [LARGE SCALE GENOMIC DNA]</scope>
    <source>
        <strain evidence="1 2">DSM 102235</strain>
    </source>
</reference>
<protein>
    <submittedName>
        <fullName evidence="1">Uncharacterized protein</fullName>
    </submittedName>
</protein>
<organism evidence="1 2">
    <name type="scientific">Sagittula marina</name>
    <dbReference type="NCBI Taxonomy" id="943940"/>
    <lineage>
        <taxon>Bacteria</taxon>
        <taxon>Pseudomonadati</taxon>
        <taxon>Pseudomonadota</taxon>
        <taxon>Alphaproteobacteria</taxon>
        <taxon>Rhodobacterales</taxon>
        <taxon>Roseobacteraceae</taxon>
        <taxon>Sagittula</taxon>
    </lineage>
</organism>